<gene>
    <name evidence="2" type="ORF">FAZ19_22360</name>
</gene>
<dbReference type="PANTHER" id="PTHR22916:SF3">
    <property type="entry name" value="UDP-GLCNAC:BETAGAL BETA-1,3-N-ACETYLGLUCOSAMINYLTRANSFERASE-LIKE PROTEIN 1"/>
    <property type="match status" value="1"/>
</dbReference>
<evidence type="ECO:0000259" key="1">
    <source>
        <dbReference type="Pfam" id="PF00535"/>
    </source>
</evidence>
<comment type="caution">
    <text evidence="2">The sequence shown here is derived from an EMBL/GenBank/DDBJ whole genome shotgun (WGS) entry which is preliminary data.</text>
</comment>
<name>A0A4U0GR00_9SPHI</name>
<organism evidence="2 3">
    <name type="scientific">Sphingobacterium alkalisoli</name>
    <dbReference type="NCBI Taxonomy" id="1874115"/>
    <lineage>
        <taxon>Bacteria</taxon>
        <taxon>Pseudomonadati</taxon>
        <taxon>Bacteroidota</taxon>
        <taxon>Sphingobacteriia</taxon>
        <taxon>Sphingobacteriales</taxon>
        <taxon>Sphingobacteriaceae</taxon>
        <taxon>Sphingobacterium</taxon>
    </lineage>
</organism>
<keyword evidence="2" id="KW-0808">Transferase</keyword>
<proteinExistence type="predicted"/>
<keyword evidence="3" id="KW-1185">Reference proteome</keyword>
<dbReference type="CDD" id="cd00761">
    <property type="entry name" value="Glyco_tranf_GTA_type"/>
    <property type="match status" value="1"/>
</dbReference>
<feature type="domain" description="Glycosyltransferase 2-like" evidence="1">
    <location>
        <begin position="10"/>
        <end position="145"/>
    </location>
</feature>
<evidence type="ECO:0000313" key="2">
    <source>
        <dbReference type="EMBL" id="TJY61365.1"/>
    </source>
</evidence>
<dbReference type="PANTHER" id="PTHR22916">
    <property type="entry name" value="GLYCOSYLTRANSFERASE"/>
    <property type="match status" value="1"/>
</dbReference>
<sequence length="306" mass="34689">MSQDPFPFISVIIPMFNRESLIADTINSVLQQTIEIPFEIIVVDDGSQDSSAKVVADIKDSRVSYCYQKNSGANRARNHGVEKARGTFVAFLDSDDTFLPNHLKQCYQQVSNSRNIVVYSKIIVDRGNGNMFTKPPRALSENEHMSEYLLCDRGFLQTSTLFMSRDLAKSVKFDEELPFGQDTDFAIRLYSHGAQFVMLDNPTVIWRDLADNKRVSSSTSFLVREAWLEKSKGIITSRADIGDRGWFVAKAYARNGKYMKAASLYLNAVTKGCYSFKLSLTIGFQIFFPPSLFRKMADVYVSKFKK</sequence>
<dbReference type="InterPro" id="IPR029044">
    <property type="entry name" value="Nucleotide-diphossugar_trans"/>
</dbReference>
<dbReference type="GO" id="GO:0016758">
    <property type="term" value="F:hexosyltransferase activity"/>
    <property type="evidence" value="ECO:0007669"/>
    <property type="project" value="UniProtKB-ARBA"/>
</dbReference>
<dbReference type="OrthoDB" id="6638511at2"/>
<dbReference type="Pfam" id="PF00535">
    <property type="entry name" value="Glycos_transf_2"/>
    <property type="match status" value="1"/>
</dbReference>
<dbReference type="AlphaFoldDB" id="A0A4U0GR00"/>
<dbReference type="Proteomes" id="UP000309872">
    <property type="component" value="Unassembled WGS sequence"/>
</dbReference>
<dbReference type="RefSeq" id="WP_136823002.1">
    <property type="nucleotide sequence ID" value="NZ_BMJX01000010.1"/>
</dbReference>
<dbReference type="SUPFAM" id="SSF53448">
    <property type="entry name" value="Nucleotide-diphospho-sugar transferases"/>
    <property type="match status" value="1"/>
</dbReference>
<reference evidence="2 3" key="1">
    <citation type="submission" date="2019-04" db="EMBL/GenBank/DDBJ databases">
        <title>Sphingobacterium olei sp. nov., isolated from oil-contaminated soil.</title>
        <authorList>
            <person name="Liu B."/>
        </authorList>
    </citation>
    <scope>NUCLEOTIDE SEQUENCE [LARGE SCALE GENOMIC DNA]</scope>
    <source>
        <strain evidence="2 3">Y3L14</strain>
    </source>
</reference>
<protein>
    <submittedName>
        <fullName evidence="2">Glycosyltransferase family 2 protein</fullName>
    </submittedName>
</protein>
<dbReference type="InterPro" id="IPR001173">
    <property type="entry name" value="Glyco_trans_2-like"/>
</dbReference>
<evidence type="ECO:0000313" key="3">
    <source>
        <dbReference type="Proteomes" id="UP000309872"/>
    </source>
</evidence>
<dbReference type="EMBL" id="SUKA01000010">
    <property type="protein sequence ID" value="TJY61365.1"/>
    <property type="molecule type" value="Genomic_DNA"/>
</dbReference>
<accession>A0A4U0GR00</accession>
<dbReference type="Gene3D" id="3.90.550.10">
    <property type="entry name" value="Spore Coat Polysaccharide Biosynthesis Protein SpsA, Chain A"/>
    <property type="match status" value="1"/>
</dbReference>